<evidence type="ECO:0000313" key="5">
    <source>
        <dbReference type="Proteomes" id="UP000325313"/>
    </source>
</evidence>
<dbReference type="Proteomes" id="UP000325313">
    <property type="component" value="Unassembled WGS sequence"/>
</dbReference>
<dbReference type="AlphaFoldDB" id="A0A5B0NCF8"/>
<feature type="compositionally biased region" description="Polar residues" evidence="1">
    <location>
        <begin position="48"/>
        <end position="82"/>
    </location>
</feature>
<comment type="caution">
    <text evidence="3">The sequence shown here is derived from an EMBL/GenBank/DDBJ whole genome shotgun (WGS) entry which is preliminary data.</text>
</comment>
<proteinExistence type="predicted"/>
<evidence type="ECO:0000313" key="3">
    <source>
        <dbReference type="EMBL" id="KAA1086383.1"/>
    </source>
</evidence>
<dbReference type="OrthoDB" id="2157641at2759"/>
<organism evidence="3 5">
    <name type="scientific">Puccinia graminis f. sp. tritici</name>
    <dbReference type="NCBI Taxonomy" id="56615"/>
    <lineage>
        <taxon>Eukaryota</taxon>
        <taxon>Fungi</taxon>
        <taxon>Dikarya</taxon>
        <taxon>Basidiomycota</taxon>
        <taxon>Pucciniomycotina</taxon>
        <taxon>Pucciniomycetes</taxon>
        <taxon>Pucciniales</taxon>
        <taxon>Pucciniaceae</taxon>
        <taxon>Puccinia</taxon>
    </lineage>
</organism>
<protein>
    <submittedName>
        <fullName evidence="3">Uncharacterized protein</fullName>
    </submittedName>
</protein>
<dbReference type="Proteomes" id="UP000324748">
    <property type="component" value="Unassembled WGS sequence"/>
</dbReference>
<feature type="compositionally biased region" description="Polar residues" evidence="1">
    <location>
        <begin position="9"/>
        <end position="19"/>
    </location>
</feature>
<keyword evidence="4" id="KW-1185">Reference proteome</keyword>
<dbReference type="EMBL" id="VDEP01000411">
    <property type="protein sequence ID" value="KAA1086383.1"/>
    <property type="molecule type" value="Genomic_DNA"/>
</dbReference>
<name>A0A5B0NCF8_PUCGR</name>
<feature type="region of interest" description="Disordered" evidence="1">
    <location>
        <begin position="25"/>
        <end position="82"/>
    </location>
</feature>
<sequence>MSRVMPASAISSQTVTRPSMEQWRDALRTSSQSIVKTTHSSFTDHQRTASIDTGASGSFAANQTKDLPSTVHLNSLDNGSPA</sequence>
<dbReference type="EMBL" id="VSWC01000170">
    <property type="protein sequence ID" value="KAA1072351.1"/>
    <property type="molecule type" value="Genomic_DNA"/>
</dbReference>
<accession>A0A5B0NCF8</accession>
<feature type="region of interest" description="Disordered" evidence="1">
    <location>
        <begin position="1"/>
        <end position="20"/>
    </location>
</feature>
<reference evidence="4 5" key="1">
    <citation type="submission" date="2019-05" db="EMBL/GenBank/DDBJ databases">
        <title>Emergence of the Ug99 lineage of the wheat stem rust pathogen through somatic hybridization.</title>
        <authorList>
            <person name="Li F."/>
            <person name="Upadhyaya N.M."/>
            <person name="Sperschneider J."/>
            <person name="Matny O."/>
            <person name="Nguyen-Phuc H."/>
            <person name="Mago R."/>
            <person name="Raley C."/>
            <person name="Miller M.E."/>
            <person name="Silverstein K.A.T."/>
            <person name="Henningsen E."/>
            <person name="Hirsch C.D."/>
            <person name="Visser B."/>
            <person name="Pretorius Z.A."/>
            <person name="Steffenson B.J."/>
            <person name="Schwessinger B."/>
            <person name="Dodds P.N."/>
            <person name="Figueroa M."/>
        </authorList>
    </citation>
    <scope>NUCLEOTIDE SEQUENCE [LARGE SCALE GENOMIC DNA]</scope>
    <source>
        <strain evidence="2">21-0</strain>
        <strain evidence="3 5">Ug99</strain>
    </source>
</reference>
<evidence type="ECO:0000313" key="2">
    <source>
        <dbReference type="EMBL" id="KAA1072351.1"/>
    </source>
</evidence>
<feature type="compositionally biased region" description="Polar residues" evidence="1">
    <location>
        <begin position="28"/>
        <end position="41"/>
    </location>
</feature>
<gene>
    <name evidence="2" type="ORF">PGT21_033055</name>
    <name evidence="3" type="ORF">PGTUg99_021113</name>
</gene>
<evidence type="ECO:0000313" key="4">
    <source>
        <dbReference type="Proteomes" id="UP000324748"/>
    </source>
</evidence>
<evidence type="ECO:0000256" key="1">
    <source>
        <dbReference type="SAM" id="MobiDB-lite"/>
    </source>
</evidence>